<comment type="caution">
    <text evidence="4">The sequence shown here is derived from an EMBL/GenBank/DDBJ whole genome shotgun (WGS) entry which is preliminary data.</text>
</comment>
<reference evidence="4 5" key="1">
    <citation type="submission" date="2018-03" db="EMBL/GenBank/DDBJ databases">
        <title>Genomic Encyclopedia of Archaeal and Bacterial Type Strains, Phase II (KMG-II): from individual species to whole genera.</title>
        <authorList>
            <person name="Goeker M."/>
        </authorList>
    </citation>
    <scope>NUCLEOTIDE SEQUENCE [LARGE SCALE GENOMIC DNA]</scope>
    <source>
        <strain evidence="4 5">DSM 100346</strain>
    </source>
</reference>
<evidence type="ECO:0000313" key="5">
    <source>
        <dbReference type="Proteomes" id="UP000245880"/>
    </source>
</evidence>
<dbReference type="InterPro" id="IPR045304">
    <property type="entry name" value="LbH_SAT"/>
</dbReference>
<dbReference type="Gene3D" id="1.10.3130.10">
    <property type="entry name" value="serine acetyltransferase, domain 1"/>
    <property type="match status" value="1"/>
</dbReference>
<accession>A0A316B2H0</accession>
<dbReference type="RefSeq" id="WP_109676094.1">
    <property type="nucleotide sequence ID" value="NZ_QGDT01000010.1"/>
</dbReference>
<dbReference type="NCBIfam" id="NF041874">
    <property type="entry name" value="EPS_EpsC"/>
    <property type="match status" value="1"/>
</dbReference>
<dbReference type="OrthoDB" id="9801456at2"/>
<dbReference type="CDD" id="cd03354">
    <property type="entry name" value="LbH_SAT"/>
    <property type="match status" value="1"/>
</dbReference>
<dbReference type="InterPro" id="IPR042122">
    <property type="entry name" value="Ser_AcTrfase_N_sf"/>
</dbReference>
<proteinExistence type="predicted"/>
<keyword evidence="1" id="KW-0028">Amino-acid biosynthesis</keyword>
<organism evidence="4 5">
    <name type="scientific">Dyadobacter jejuensis</name>
    <dbReference type="NCBI Taxonomy" id="1082580"/>
    <lineage>
        <taxon>Bacteria</taxon>
        <taxon>Pseudomonadati</taxon>
        <taxon>Bacteroidota</taxon>
        <taxon>Cytophagia</taxon>
        <taxon>Cytophagales</taxon>
        <taxon>Spirosomataceae</taxon>
        <taxon>Dyadobacter</taxon>
    </lineage>
</organism>
<evidence type="ECO:0000313" key="4">
    <source>
        <dbReference type="EMBL" id="PWJ56737.1"/>
    </source>
</evidence>
<gene>
    <name evidence="4" type="ORF">CLV98_11048</name>
</gene>
<evidence type="ECO:0000256" key="1">
    <source>
        <dbReference type="ARBA" id="ARBA00022605"/>
    </source>
</evidence>
<dbReference type="AlphaFoldDB" id="A0A316B2H0"/>
<evidence type="ECO:0000256" key="3">
    <source>
        <dbReference type="ARBA" id="ARBA00023315"/>
    </source>
</evidence>
<keyword evidence="2 4" id="KW-0808">Transferase</keyword>
<protein>
    <submittedName>
        <fullName evidence="4">Serine O-acetyltransferase</fullName>
    </submittedName>
</protein>
<keyword evidence="3" id="KW-0012">Acyltransferase</keyword>
<dbReference type="GO" id="GO:0008652">
    <property type="term" value="P:amino acid biosynthetic process"/>
    <property type="evidence" value="ECO:0007669"/>
    <property type="project" value="UniProtKB-KW"/>
</dbReference>
<dbReference type="InterPro" id="IPR011004">
    <property type="entry name" value="Trimer_LpxA-like_sf"/>
</dbReference>
<evidence type="ECO:0000256" key="2">
    <source>
        <dbReference type="ARBA" id="ARBA00022679"/>
    </source>
</evidence>
<dbReference type="SUPFAM" id="SSF51161">
    <property type="entry name" value="Trimeric LpxA-like enzymes"/>
    <property type="match status" value="1"/>
</dbReference>
<dbReference type="InterPro" id="IPR053376">
    <property type="entry name" value="Serine_acetyltransferase"/>
</dbReference>
<name>A0A316B2H0_9BACT</name>
<dbReference type="Proteomes" id="UP000245880">
    <property type="component" value="Unassembled WGS sequence"/>
</dbReference>
<dbReference type="Gene3D" id="2.160.10.10">
    <property type="entry name" value="Hexapeptide repeat proteins"/>
    <property type="match status" value="1"/>
</dbReference>
<dbReference type="GO" id="GO:0016746">
    <property type="term" value="F:acyltransferase activity"/>
    <property type="evidence" value="ECO:0007669"/>
    <property type="project" value="UniProtKB-KW"/>
</dbReference>
<dbReference type="PANTHER" id="PTHR42811">
    <property type="entry name" value="SERINE ACETYLTRANSFERASE"/>
    <property type="match status" value="1"/>
</dbReference>
<keyword evidence="5" id="KW-1185">Reference proteome</keyword>
<sequence length="275" mass="30309">MITDKEKDFLALLSEQSKSFRYKLPSRQDAGHFIQSLINFMFPIGKDCDRDRENMDIHTSYSQLREKLDCLLAPLEPQLNEDKETALNKIFQSLPDVYASILLDAKAITENDPAAVGIEEVISVYPGFTAIATYRIAHCFAQCGIPLLPRMLTEYAHGQTGIDIHPNAVIGHSFFIDHGTGVVIGETTHIGNHVKVYQGVTLGATHVSKSMASKKRHPTIEDHVVIYANATILGGETVIGHDSIIGGNAWVVKSVAPNSMVYHQSKVDVRQQTVA</sequence>
<dbReference type="EMBL" id="QGDT01000010">
    <property type="protein sequence ID" value="PWJ56737.1"/>
    <property type="molecule type" value="Genomic_DNA"/>
</dbReference>